<dbReference type="Proteomes" id="UP000232323">
    <property type="component" value="Unassembled WGS sequence"/>
</dbReference>
<comment type="caution">
    <text evidence="10">The sequence shown here is derived from an EMBL/GenBank/DDBJ whole genome shotgun (WGS) entry which is preliminary data.</text>
</comment>
<dbReference type="GO" id="GO:0009507">
    <property type="term" value="C:chloroplast"/>
    <property type="evidence" value="ECO:0007669"/>
    <property type="project" value="UniProtKB-UniRule"/>
</dbReference>
<dbReference type="InterPro" id="IPR003954">
    <property type="entry name" value="RRM_euk-type"/>
</dbReference>
<name>A0A250WRL3_9CHLO</name>
<dbReference type="Gene3D" id="3.30.70.330">
    <property type="match status" value="1"/>
</dbReference>
<evidence type="ECO:0000256" key="5">
    <source>
        <dbReference type="ARBA" id="ARBA00023242"/>
    </source>
</evidence>
<comment type="subcellular location">
    <subcellularLocation>
        <location evidence="1">Nucleus</location>
    </subcellularLocation>
</comment>
<proteinExistence type="predicted"/>
<dbReference type="SMART" id="SM00443">
    <property type="entry name" value="G_patch"/>
    <property type="match status" value="1"/>
</dbReference>
<feature type="region of interest" description="Disordered" evidence="7">
    <location>
        <begin position="263"/>
        <end position="293"/>
    </location>
</feature>
<feature type="compositionally biased region" description="Gly residues" evidence="7">
    <location>
        <begin position="60"/>
        <end position="72"/>
    </location>
</feature>
<feature type="domain" description="G-patch" evidence="9">
    <location>
        <begin position="216"/>
        <end position="262"/>
    </location>
</feature>
<evidence type="ECO:0000313" key="11">
    <source>
        <dbReference type="Proteomes" id="UP000232323"/>
    </source>
</evidence>
<feature type="region of interest" description="Disordered" evidence="7">
    <location>
        <begin position="167"/>
        <end position="215"/>
    </location>
</feature>
<dbReference type="FunFam" id="3.30.70.330:FF:000382">
    <property type="entry name" value="G-patch domain-containing protein"/>
    <property type="match status" value="1"/>
</dbReference>
<keyword evidence="4 6" id="KW-0508">mRNA splicing</keyword>
<evidence type="ECO:0000256" key="1">
    <source>
        <dbReference type="ARBA" id="ARBA00004123"/>
    </source>
</evidence>
<dbReference type="GO" id="GO:0071011">
    <property type="term" value="C:precatalytic spliceosome"/>
    <property type="evidence" value="ECO:0007669"/>
    <property type="project" value="TreeGrafter"/>
</dbReference>
<dbReference type="InterPro" id="IPR040052">
    <property type="entry name" value="RBM17"/>
</dbReference>
<evidence type="ECO:0000256" key="2">
    <source>
        <dbReference type="ARBA" id="ARBA00022664"/>
    </source>
</evidence>
<dbReference type="InterPro" id="IPR000467">
    <property type="entry name" value="G_patch_dom"/>
</dbReference>
<evidence type="ECO:0000259" key="9">
    <source>
        <dbReference type="PROSITE" id="PS50174"/>
    </source>
</evidence>
<keyword evidence="2 6" id="KW-0507">mRNA processing</keyword>
<dbReference type="SUPFAM" id="SSF54928">
    <property type="entry name" value="RNA-binding domain, RBD"/>
    <property type="match status" value="1"/>
</dbReference>
<dbReference type="PANTHER" id="PTHR13288:SF8">
    <property type="entry name" value="SPLICING FACTOR 45"/>
    <property type="match status" value="1"/>
</dbReference>
<dbReference type="InterPro" id="IPR000504">
    <property type="entry name" value="RRM_dom"/>
</dbReference>
<feature type="domain" description="RRM" evidence="8">
    <location>
        <begin position="308"/>
        <end position="394"/>
    </location>
</feature>
<evidence type="ECO:0008006" key="12">
    <source>
        <dbReference type="Google" id="ProtNLM"/>
    </source>
</evidence>
<dbReference type="EMBL" id="BEGY01000003">
    <property type="protein sequence ID" value="GAX73468.1"/>
    <property type="molecule type" value="Genomic_DNA"/>
</dbReference>
<dbReference type="PANTHER" id="PTHR13288">
    <property type="entry name" value="SPLICING FACTOR 45 SPF45"/>
    <property type="match status" value="1"/>
</dbReference>
<dbReference type="GO" id="GO:0003723">
    <property type="term" value="F:RNA binding"/>
    <property type="evidence" value="ECO:0007669"/>
    <property type="project" value="UniProtKB-UniRule"/>
</dbReference>
<dbReference type="AlphaFoldDB" id="A0A250WRL3"/>
<dbReference type="InterPro" id="IPR012677">
    <property type="entry name" value="Nucleotide-bd_a/b_plait_sf"/>
</dbReference>
<dbReference type="InterPro" id="IPR035979">
    <property type="entry name" value="RBD_domain_sf"/>
</dbReference>
<dbReference type="InterPro" id="IPR034653">
    <property type="entry name" value="SPF45_RRM"/>
</dbReference>
<dbReference type="SMART" id="SM00361">
    <property type="entry name" value="RRM_1"/>
    <property type="match status" value="1"/>
</dbReference>
<keyword evidence="11" id="KW-1185">Reference proteome</keyword>
<organism evidence="10 11">
    <name type="scientific">Chlamydomonas eustigma</name>
    <dbReference type="NCBI Taxonomy" id="1157962"/>
    <lineage>
        <taxon>Eukaryota</taxon>
        <taxon>Viridiplantae</taxon>
        <taxon>Chlorophyta</taxon>
        <taxon>core chlorophytes</taxon>
        <taxon>Chlorophyceae</taxon>
        <taxon>CS clade</taxon>
        <taxon>Chlamydomonadales</taxon>
        <taxon>Chlamydomonadaceae</taxon>
        <taxon>Chlamydomonas</taxon>
    </lineage>
</organism>
<dbReference type="GO" id="GO:0043484">
    <property type="term" value="P:regulation of RNA splicing"/>
    <property type="evidence" value="ECO:0007669"/>
    <property type="project" value="UniProtKB-UniRule"/>
</dbReference>
<dbReference type="PROSITE" id="PS50174">
    <property type="entry name" value="G_PATCH"/>
    <property type="match status" value="1"/>
</dbReference>
<evidence type="ECO:0000256" key="3">
    <source>
        <dbReference type="ARBA" id="ARBA00022884"/>
    </source>
</evidence>
<feature type="region of interest" description="Disordered" evidence="7">
    <location>
        <begin position="1"/>
        <end position="45"/>
    </location>
</feature>
<protein>
    <recommendedName>
        <fullName evidence="12">G-patch domain-containing protein</fullName>
    </recommendedName>
</protein>
<dbReference type="OrthoDB" id="5411533at2759"/>
<evidence type="ECO:0000256" key="7">
    <source>
        <dbReference type="SAM" id="MobiDB-lite"/>
    </source>
</evidence>
<dbReference type="STRING" id="1157962.A0A250WRL3"/>
<evidence type="ECO:0000256" key="6">
    <source>
        <dbReference type="PIRNR" id="PIRNR031066"/>
    </source>
</evidence>
<dbReference type="PROSITE" id="PS50102">
    <property type="entry name" value="RRM"/>
    <property type="match status" value="1"/>
</dbReference>
<keyword evidence="3 6" id="KW-0694">RNA-binding</keyword>
<dbReference type="GO" id="GO:0045292">
    <property type="term" value="P:mRNA cis splicing, via spliceosome"/>
    <property type="evidence" value="ECO:0007669"/>
    <property type="project" value="UniProtKB-UniRule"/>
</dbReference>
<keyword evidence="5" id="KW-0539">Nucleus</keyword>
<sequence length="410" mass="43881">MSRRPQRKPGSENSWKNATSSSSVSQSWAAPQLQPKIQSKKPSNSVAFAPASVLARAAGRGAGRSGGRGPVSGRGTASQNPSAADVVTGTAADGITSQAMSAGHMVSTSSIFSMSGHIKEEYDPMRPNEYEQVLKERERRKKEADAEAQRQAKLKELDAVVARLTSQDGGAEAGSEEDQLQRRDQTLGISGEEAFLRRGKLSSGRGGSDVDEAPKGMTLAQKMLEKMGWKEGDGLGKNKQGMQTPLVAQKTDKHAAVIVNAEPSMPSSRNSGGGLKGLNSRVSSDLGEPPEKRAHVMPGATLVGKPARVICLRNMVGPGEVDEDLEDEVGNELTKYGNVTSVMIFEVTTPGYSPEEAVRIFIQFDRIESATKAQIDLQGRFFGGRSVRVAFFDEGRFERTELAPAAGEFE</sequence>
<gene>
    <name evidence="10" type="ORF">CEUSTIGMA_g920.t1</name>
</gene>
<evidence type="ECO:0000256" key="4">
    <source>
        <dbReference type="ARBA" id="ARBA00023187"/>
    </source>
</evidence>
<evidence type="ECO:0000313" key="10">
    <source>
        <dbReference type="EMBL" id="GAX73468.1"/>
    </source>
</evidence>
<feature type="region of interest" description="Disordered" evidence="7">
    <location>
        <begin position="57"/>
        <end position="86"/>
    </location>
</feature>
<reference evidence="10 11" key="1">
    <citation type="submission" date="2017-08" db="EMBL/GenBank/DDBJ databases">
        <title>Acidophilic green algal genome provides insights into adaptation to an acidic environment.</title>
        <authorList>
            <person name="Hirooka S."/>
            <person name="Hirose Y."/>
            <person name="Kanesaki Y."/>
            <person name="Higuchi S."/>
            <person name="Fujiwara T."/>
            <person name="Onuma R."/>
            <person name="Era A."/>
            <person name="Ohbayashi R."/>
            <person name="Uzuka A."/>
            <person name="Nozaki H."/>
            <person name="Yoshikawa H."/>
            <person name="Miyagishima S.Y."/>
        </authorList>
    </citation>
    <scope>NUCLEOTIDE SEQUENCE [LARGE SCALE GENOMIC DNA]</scope>
    <source>
        <strain evidence="10 11">NIES-2499</strain>
    </source>
</reference>
<dbReference type="CDD" id="cd12647">
    <property type="entry name" value="RRM_UHM_SPF45"/>
    <property type="match status" value="1"/>
</dbReference>
<feature type="compositionally biased region" description="Polar residues" evidence="7">
    <location>
        <begin position="35"/>
        <end position="45"/>
    </location>
</feature>
<accession>A0A250WRL3</accession>
<dbReference type="PIRSF" id="PIRSF031066">
    <property type="entry name" value="Splicing_factor_SPF45"/>
    <property type="match status" value="1"/>
</dbReference>
<evidence type="ECO:0000259" key="8">
    <source>
        <dbReference type="PROSITE" id="PS50102"/>
    </source>
</evidence>
<dbReference type="Pfam" id="PF01585">
    <property type="entry name" value="G-patch"/>
    <property type="match status" value="1"/>
</dbReference>